<feature type="compositionally biased region" description="Basic and acidic residues" evidence="1">
    <location>
        <begin position="87"/>
        <end position="113"/>
    </location>
</feature>
<feature type="region of interest" description="Disordered" evidence="1">
    <location>
        <begin position="133"/>
        <end position="182"/>
    </location>
</feature>
<evidence type="ECO:0000256" key="1">
    <source>
        <dbReference type="SAM" id="MobiDB-lite"/>
    </source>
</evidence>
<feature type="region of interest" description="Disordered" evidence="1">
    <location>
        <begin position="87"/>
        <end position="116"/>
    </location>
</feature>
<comment type="caution">
    <text evidence="2">The sequence shown here is derived from an EMBL/GenBank/DDBJ whole genome shotgun (WGS) entry which is preliminary data.</text>
</comment>
<reference evidence="2" key="1">
    <citation type="submission" date="2021-03" db="EMBL/GenBank/DDBJ databases">
        <authorList>
            <person name="Tran Van P."/>
        </authorList>
    </citation>
    <scope>NUCLEOTIDE SEQUENCE</scope>
</reference>
<dbReference type="Proteomes" id="UP001153148">
    <property type="component" value="Unassembled WGS sequence"/>
</dbReference>
<evidence type="ECO:0008006" key="4">
    <source>
        <dbReference type="Google" id="ProtNLM"/>
    </source>
</evidence>
<evidence type="ECO:0000313" key="3">
    <source>
        <dbReference type="Proteomes" id="UP001153148"/>
    </source>
</evidence>
<protein>
    <recommendedName>
        <fullName evidence="4">Breast cancer susceptibility protein 1</fullName>
    </recommendedName>
</protein>
<dbReference type="EMBL" id="CAJPIN010030168">
    <property type="protein sequence ID" value="CAG2063928.1"/>
    <property type="molecule type" value="Genomic_DNA"/>
</dbReference>
<accession>A0ABN7P7W6</accession>
<sequence length="182" mass="19752">CVCTYGFYQGADAGIAHPSPTNVGKELESAQESSVTNINRCPTVSQDNPQALTEPQPVVEQGVPLDGTSLSLRGGVRKYGTEQCRSRYETDASKRKTNEAKAGLERVSKRDPECNVTELSQPKPSLVVTVEEEQSSMSSSRVGSLEDVSVATTEESKRVDTLEGHEYINPQGVRFSRDVGQD</sequence>
<name>A0ABN7P7W6_TIMPD</name>
<feature type="compositionally biased region" description="Basic and acidic residues" evidence="1">
    <location>
        <begin position="154"/>
        <end position="166"/>
    </location>
</feature>
<feature type="non-terminal residue" evidence="2">
    <location>
        <position position="1"/>
    </location>
</feature>
<keyword evidence="3" id="KW-1185">Reference proteome</keyword>
<organism evidence="2 3">
    <name type="scientific">Timema podura</name>
    <name type="common">Walking stick</name>
    <dbReference type="NCBI Taxonomy" id="61482"/>
    <lineage>
        <taxon>Eukaryota</taxon>
        <taxon>Metazoa</taxon>
        <taxon>Ecdysozoa</taxon>
        <taxon>Arthropoda</taxon>
        <taxon>Hexapoda</taxon>
        <taxon>Insecta</taxon>
        <taxon>Pterygota</taxon>
        <taxon>Neoptera</taxon>
        <taxon>Polyneoptera</taxon>
        <taxon>Phasmatodea</taxon>
        <taxon>Timematodea</taxon>
        <taxon>Timematoidea</taxon>
        <taxon>Timematidae</taxon>
        <taxon>Timema</taxon>
    </lineage>
</organism>
<evidence type="ECO:0000313" key="2">
    <source>
        <dbReference type="EMBL" id="CAG2063928.1"/>
    </source>
</evidence>
<gene>
    <name evidence="2" type="ORF">TPAB3V08_LOCUS10875</name>
</gene>
<feature type="non-terminal residue" evidence="2">
    <location>
        <position position="182"/>
    </location>
</feature>
<proteinExistence type="predicted"/>